<dbReference type="Proteomes" id="UP001610100">
    <property type="component" value="Unassembled WGS sequence"/>
</dbReference>
<gene>
    <name evidence="2" type="ORF">V8G58_00905</name>
</gene>
<reference evidence="2 3" key="1">
    <citation type="submission" date="2024-02" db="EMBL/GenBank/DDBJ databases">
        <title>A Gaetbulibacter species isolated from tidal flats and genomic insights of their niches.</title>
        <authorList>
            <person name="Ye Y."/>
        </authorList>
    </citation>
    <scope>NUCLEOTIDE SEQUENCE [LARGE SCALE GENOMIC DNA]</scope>
    <source>
        <strain evidence="2 3">KYW382</strain>
    </source>
</reference>
<evidence type="ECO:0000313" key="2">
    <source>
        <dbReference type="EMBL" id="MFH6770473.1"/>
    </source>
</evidence>
<organism evidence="2 3">
    <name type="scientific">Gaetbulibacter aestuarii</name>
    <dbReference type="NCBI Taxonomy" id="1502358"/>
    <lineage>
        <taxon>Bacteria</taxon>
        <taxon>Pseudomonadati</taxon>
        <taxon>Bacteroidota</taxon>
        <taxon>Flavobacteriia</taxon>
        <taxon>Flavobacteriales</taxon>
        <taxon>Flavobacteriaceae</taxon>
        <taxon>Gaetbulibacter</taxon>
    </lineage>
</organism>
<dbReference type="PROSITE" id="PS51257">
    <property type="entry name" value="PROKAR_LIPOPROTEIN"/>
    <property type="match status" value="1"/>
</dbReference>
<accession>A0ABW7MXH1</accession>
<keyword evidence="3" id="KW-1185">Reference proteome</keyword>
<evidence type="ECO:0000256" key="1">
    <source>
        <dbReference type="SAM" id="SignalP"/>
    </source>
</evidence>
<protein>
    <submittedName>
        <fullName evidence="2">Lipocalin family protein</fullName>
    </submittedName>
</protein>
<dbReference type="RefSeq" id="WP_344738694.1">
    <property type="nucleotide sequence ID" value="NZ_BAABAY010000001.1"/>
</dbReference>
<feature type="chain" id="PRO_5046323872" evidence="1">
    <location>
        <begin position="17"/>
        <end position="158"/>
    </location>
</feature>
<comment type="caution">
    <text evidence="2">The sequence shown here is derived from an EMBL/GenBank/DDBJ whole genome shotgun (WGS) entry which is preliminary data.</text>
</comment>
<proteinExistence type="predicted"/>
<keyword evidence="1" id="KW-0732">Signal</keyword>
<sequence length="158" mass="17751">MKKIFIPLLFASIVLACGTTKNSTTTQSNLPKGTWVLNSITYDDSDEYSIKLFNDASNTCFTGSIWKFSSNKQKGTYSITDATCQPGDRYFVFKIDETKQEIGKYDFLITPTDADGNSETNAAFRTKMISLTSSKMEWQQTSTIDGSPFVFTMNFIKQ</sequence>
<name>A0ABW7MXH1_9FLAO</name>
<dbReference type="EMBL" id="JBAWKB010000001">
    <property type="protein sequence ID" value="MFH6770473.1"/>
    <property type="molecule type" value="Genomic_DNA"/>
</dbReference>
<evidence type="ECO:0000313" key="3">
    <source>
        <dbReference type="Proteomes" id="UP001610100"/>
    </source>
</evidence>
<feature type="signal peptide" evidence="1">
    <location>
        <begin position="1"/>
        <end position="16"/>
    </location>
</feature>